<dbReference type="GO" id="GO:0005886">
    <property type="term" value="C:plasma membrane"/>
    <property type="evidence" value="ECO:0007669"/>
    <property type="project" value="UniProtKB-SubCell"/>
</dbReference>
<dbReference type="PANTHER" id="PTHR14969:SF62">
    <property type="entry name" value="DECAPRENYLPHOSPHORYL-5-PHOSPHORIBOSE PHOSPHATASE RV3807C-RELATED"/>
    <property type="match status" value="1"/>
</dbReference>
<keyword evidence="5" id="KW-1133">Transmembrane helix</keyword>
<dbReference type="AlphaFoldDB" id="A0A318UL54"/>
<keyword evidence="6" id="KW-0472">Membrane</keyword>
<reference evidence="8 9" key="1">
    <citation type="submission" date="2018-06" db="EMBL/GenBank/DDBJ databases">
        <title>Genomic Encyclopedia of Archaeal and Bacterial Type Strains, Phase II (KMG-II): from individual species to whole genera.</title>
        <authorList>
            <person name="Goeker M."/>
        </authorList>
    </citation>
    <scope>NUCLEOTIDE SEQUENCE [LARGE SCALE GENOMIC DNA]</scope>
    <source>
        <strain evidence="8 9">DSM 27372</strain>
    </source>
</reference>
<evidence type="ECO:0000256" key="1">
    <source>
        <dbReference type="ARBA" id="ARBA00004651"/>
    </source>
</evidence>
<evidence type="ECO:0000259" key="7">
    <source>
        <dbReference type="SMART" id="SM00014"/>
    </source>
</evidence>
<evidence type="ECO:0000256" key="3">
    <source>
        <dbReference type="ARBA" id="ARBA00022692"/>
    </source>
</evidence>
<dbReference type="RefSeq" id="WP_245943547.1">
    <property type="nucleotide sequence ID" value="NZ_QKLU01000001.1"/>
</dbReference>
<dbReference type="GO" id="GO:0016787">
    <property type="term" value="F:hydrolase activity"/>
    <property type="evidence" value="ECO:0007669"/>
    <property type="project" value="UniProtKB-KW"/>
</dbReference>
<feature type="domain" description="Phosphatidic acid phosphatase type 2/haloperoxidase" evidence="7">
    <location>
        <begin position="90"/>
        <end position="200"/>
    </location>
</feature>
<gene>
    <name evidence="8" type="ORF">B0O44_101656</name>
</gene>
<dbReference type="Pfam" id="PF01569">
    <property type="entry name" value="PAP2"/>
    <property type="match status" value="1"/>
</dbReference>
<dbReference type="Gene3D" id="1.20.144.10">
    <property type="entry name" value="Phosphatidic acid phosphatase type 2/haloperoxidase"/>
    <property type="match status" value="2"/>
</dbReference>
<dbReference type="PANTHER" id="PTHR14969">
    <property type="entry name" value="SPHINGOSINE-1-PHOSPHATE PHOSPHOHYDROLASE"/>
    <property type="match status" value="1"/>
</dbReference>
<comment type="caution">
    <text evidence="8">The sequence shown here is derived from an EMBL/GenBank/DDBJ whole genome shotgun (WGS) entry which is preliminary data.</text>
</comment>
<evidence type="ECO:0000256" key="6">
    <source>
        <dbReference type="ARBA" id="ARBA00023136"/>
    </source>
</evidence>
<comment type="subcellular location">
    <subcellularLocation>
        <location evidence="1">Cell membrane</location>
        <topology evidence="1">Multi-pass membrane protein</topology>
    </subcellularLocation>
</comment>
<keyword evidence="9" id="KW-1185">Reference proteome</keyword>
<dbReference type="InterPro" id="IPR000326">
    <property type="entry name" value="PAP2/HPO"/>
</dbReference>
<sequence>MKIVQAKIQVISMLITAQAFILIPKNLQAQQIEKTRFDDRIMLHLADHRTPEQTGTFLFLSNTFQYVEVGIPTGLLIGGIISKDKQMRENALYVASSTAISFGLTQLIKHLVKRPRPFVQNIRIVPVTRPSSTSFPSGHTSTTFASATALSMAYPKWYVIAPAFLWAGSVGYSRMYLGVHYPTDVAAGAVLGSGASLLLQGMKR</sequence>
<accession>A0A318UL54</accession>
<dbReference type="CDD" id="cd01610">
    <property type="entry name" value="PAP2_like"/>
    <property type="match status" value="1"/>
</dbReference>
<proteinExistence type="predicted"/>
<evidence type="ECO:0000313" key="9">
    <source>
        <dbReference type="Proteomes" id="UP000248198"/>
    </source>
</evidence>
<keyword evidence="2" id="KW-1003">Cell membrane</keyword>
<dbReference type="SUPFAM" id="SSF48317">
    <property type="entry name" value="Acid phosphatase/Vanadium-dependent haloperoxidase"/>
    <property type="match status" value="1"/>
</dbReference>
<organism evidence="8 9">
    <name type="scientific">Pedobacter nutrimenti</name>
    <dbReference type="NCBI Taxonomy" id="1241337"/>
    <lineage>
        <taxon>Bacteria</taxon>
        <taxon>Pseudomonadati</taxon>
        <taxon>Bacteroidota</taxon>
        <taxon>Sphingobacteriia</taxon>
        <taxon>Sphingobacteriales</taxon>
        <taxon>Sphingobacteriaceae</taxon>
        <taxon>Pedobacter</taxon>
    </lineage>
</organism>
<evidence type="ECO:0000256" key="5">
    <source>
        <dbReference type="ARBA" id="ARBA00022989"/>
    </source>
</evidence>
<keyword evidence="4" id="KW-0378">Hydrolase</keyword>
<name>A0A318UL54_9SPHI</name>
<dbReference type="EMBL" id="QKLU01000001">
    <property type="protein sequence ID" value="PYF77176.1"/>
    <property type="molecule type" value="Genomic_DNA"/>
</dbReference>
<evidence type="ECO:0000313" key="8">
    <source>
        <dbReference type="EMBL" id="PYF77176.1"/>
    </source>
</evidence>
<protein>
    <submittedName>
        <fullName evidence="8">Undecaprenyl-diphosphatase</fullName>
    </submittedName>
</protein>
<evidence type="ECO:0000256" key="4">
    <source>
        <dbReference type="ARBA" id="ARBA00022801"/>
    </source>
</evidence>
<dbReference type="InterPro" id="IPR036938">
    <property type="entry name" value="PAP2/HPO_sf"/>
</dbReference>
<keyword evidence="3" id="KW-0812">Transmembrane</keyword>
<dbReference type="Proteomes" id="UP000248198">
    <property type="component" value="Unassembled WGS sequence"/>
</dbReference>
<evidence type="ECO:0000256" key="2">
    <source>
        <dbReference type="ARBA" id="ARBA00022475"/>
    </source>
</evidence>
<dbReference type="SMART" id="SM00014">
    <property type="entry name" value="acidPPc"/>
    <property type="match status" value="1"/>
</dbReference>